<dbReference type="Pfam" id="PF02811">
    <property type="entry name" value="PHP"/>
    <property type="match status" value="1"/>
</dbReference>
<dbReference type="PANTHER" id="PTHR42924">
    <property type="entry name" value="EXONUCLEASE"/>
    <property type="match status" value="1"/>
</dbReference>
<gene>
    <name evidence="2" type="ORF">MNBD_DELTA04-795</name>
</gene>
<name>A0A3B0W4I2_9ZZZZ</name>
<evidence type="ECO:0000313" key="2">
    <source>
        <dbReference type="EMBL" id="VAW39526.1"/>
    </source>
</evidence>
<reference evidence="2" key="1">
    <citation type="submission" date="2018-06" db="EMBL/GenBank/DDBJ databases">
        <authorList>
            <person name="Zhirakovskaya E."/>
        </authorList>
    </citation>
    <scope>NUCLEOTIDE SEQUENCE</scope>
</reference>
<dbReference type="GO" id="GO:0035312">
    <property type="term" value="F:5'-3' DNA exonuclease activity"/>
    <property type="evidence" value="ECO:0007669"/>
    <property type="project" value="TreeGrafter"/>
</dbReference>
<dbReference type="PANTHER" id="PTHR42924:SF3">
    <property type="entry name" value="POLYMERASE_HISTIDINOL PHOSPHATASE N-TERMINAL DOMAIN-CONTAINING PROTEIN"/>
    <property type="match status" value="1"/>
</dbReference>
<feature type="domain" description="Polymerase/histidinol phosphatase N-terminal" evidence="1">
    <location>
        <begin position="3"/>
        <end position="68"/>
    </location>
</feature>
<protein>
    <submittedName>
        <fullName evidence="2">FIG00031715: Predicted metal-dependent phosphoesterases (PHP family)</fullName>
    </submittedName>
</protein>
<dbReference type="SMART" id="SM00481">
    <property type="entry name" value="POLIIIAc"/>
    <property type="match status" value="1"/>
</dbReference>
<dbReference type="InterPro" id="IPR004013">
    <property type="entry name" value="PHP_dom"/>
</dbReference>
<dbReference type="Gene3D" id="1.10.150.650">
    <property type="match status" value="1"/>
</dbReference>
<dbReference type="SUPFAM" id="SSF89550">
    <property type="entry name" value="PHP domain-like"/>
    <property type="match status" value="1"/>
</dbReference>
<dbReference type="InterPro" id="IPR003141">
    <property type="entry name" value="Pol/His_phosphatase_N"/>
</dbReference>
<evidence type="ECO:0000259" key="1">
    <source>
        <dbReference type="SMART" id="SM00481"/>
    </source>
</evidence>
<dbReference type="GO" id="GO:0004534">
    <property type="term" value="F:5'-3' RNA exonuclease activity"/>
    <property type="evidence" value="ECO:0007669"/>
    <property type="project" value="TreeGrafter"/>
</dbReference>
<proteinExistence type="predicted"/>
<dbReference type="InterPro" id="IPR016195">
    <property type="entry name" value="Pol/histidinol_Pase-like"/>
</dbReference>
<dbReference type="InterPro" id="IPR052018">
    <property type="entry name" value="PHP_domain"/>
</dbReference>
<dbReference type="AlphaFoldDB" id="A0A3B0W4I2"/>
<dbReference type="CDD" id="cd07438">
    <property type="entry name" value="PHP_HisPPase_AMP"/>
    <property type="match status" value="1"/>
</dbReference>
<dbReference type="Gene3D" id="3.20.20.140">
    <property type="entry name" value="Metal-dependent hydrolases"/>
    <property type="match status" value="1"/>
</dbReference>
<organism evidence="2">
    <name type="scientific">hydrothermal vent metagenome</name>
    <dbReference type="NCBI Taxonomy" id="652676"/>
    <lineage>
        <taxon>unclassified sequences</taxon>
        <taxon>metagenomes</taxon>
        <taxon>ecological metagenomes</taxon>
    </lineage>
</organism>
<accession>A0A3B0W4I2</accession>
<sequence>MCVDLHIHSIYSDGTSTPEELINEAHRLKLRAVSITDHDTVAGTRVALHYGGKTGMTVLSGLEVSALHRDISLHLLGYGVDPEHTELGKWLLRLQQGRHTRNLNIFEKLRKLGLDVEIDELRRFSSCGQTGRPHIARLLMQKGVAKDMNQAFRLYLRRGAPAWAKRFTYSAAETIAVIHRAGGLAVLAHPGQIDPGMKVQPRLIDELAKYGLDGLEVYYPSHPRSMQKQLLELARKYRLIVTGGSDFHGANRAANALAGGKNGFCPPDDIILNINERITEKRHVQPRP</sequence>
<dbReference type="EMBL" id="UOEY01000077">
    <property type="protein sequence ID" value="VAW39526.1"/>
    <property type="molecule type" value="Genomic_DNA"/>
</dbReference>